<reference evidence="3" key="1">
    <citation type="journal article" date="2019" name="Int. J. Syst. Evol. Microbiol.">
        <title>The Global Catalogue of Microorganisms (GCM) 10K type strain sequencing project: providing services to taxonomists for standard genome sequencing and annotation.</title>
        <authorList>
            <consortium name="The Broad Institute Genomics Platform"/>
            <consortium name="The Broad Institute Genome Sequencing Center for Infectious Disease"/>
            <person name="Wu L."/>
            <person name="Ma J."/>
        </authorList>
    </citation>
    <scope>NUCLEOTIDE SEQUENCE [LARGE SCALE GENOMIC DNA]</scope>
    <source>
        <strain evidence="3">PCU 266</strain>
    </source>
</reference>
<name>A0ABW0AG01_9ACTN</name>
<dbReference type="EMBL" id="JBHSKP010000006">
    <property type="protein sequence ID" value="MFC5152637.1"/>
    <property type="molecule type" value="Genomic_DNA"/>
</dbReference>
<dbReference type="RefSeq" id="WP_344477928.1">
    <property type="nucleotide sequence ID" value="NZ_BAAASB010000009.1"/>
</dbReference>
<gene>
    <name evidence="2" type="ORF">ACFPRH_12905</name>
</gene>
<organism evidence="2 3">
    <name type="scientific">Streptomyces amakusaensis</name>
    <dbReference type="NCBI Taxonomy" id="67271"/>
    <lineage>
        <taxon>Bacteria</taxon>
        <taxon>Bacillati</taxon>
        <taxon>Actinomycetota</taxon>
        <taxon>Actinomycetes</taxon>
        <taxon>Kitasatosporales</taxon>
        <taxon>Streptomycetaceae</taxon>
        <taxon>Streptomyces</taxon>
    </lineage>
</organism>
<feature type="compositionally biased region" description="Basic and acidic residues" evidence="1">
    <location>
        <begin position="58"/>
        <end position="69"/>
    </location>
</feature>
<feature type="region of interest" description="Disordered" evidence="1">
    <location>
        <begin position="1"/>
        <end position="73"/>
    </location>
</feature>
<protein>
    <submittedName>
        <fullName evidence="2">Uncharacterized protein</fullName>
    </submittedName>
</protein>
<evidence type="ECO:0000256" key="1">
    <source>
        <dbReference type="SAM" id="MobiDB-lite"/>
    </source>
</evidence>
<evidence type="ECO:0000313" key="3">
    <source>
        <dbReference type="Proteomes" id="UP001596160"/>
    </source>
</evidence>
<comment type="caution">
    <text evidence="2">The sequence shown here is derived from an EMBL/GenBank/DDBJ whole genome shotgun (WGS) entry which is preliminary data.</text>
</comment>
<proteinExistence type="predicted"/>
<dbReference type="Proteomes" id="UP001596160">
    <property type="component" value="Unassembled WGS sequence"/>
</dbReference>
<keyword evidence="3" id="KW-1185">Reference proteome</keyword>
<sequence>MSGETSGQDERDGGGQDPGTGANPVGTDTAGAEPPGGIVIGEFAGGAVAAGRQATAEDSGRTLGTRDTRTQSPAVVAPLPGGISIGLMTGGAAASGPGARATDRSEQFIEATPQLMEALALLRGETGELREEAALAEQEVRTDGRVEQGRLRRIASLSGVAAAAVAGQTAAGVAAETIMGMLA</sequence>
<evidence type="ECO:0000313" key="2">
    <source>
        <dbReference type="EMBL" id="MFC5152637.1"/>
    </source>
</evidence>
<accession>A0ABW0AG01</accession>